<accession>A0ABP8N3X4</accession>
<sequence>MSLGFYITDLIFRKIFRQNAGTSWAIHHTSTIHSPERITRGKNVFPGDSPGVYINAANGISIGDHTNIGPNVGLVSADHDVIDNDLHTPAAPIVIGRFCWLGMGAVVLPGVTLGHFTIVGAGTIVTKSFEQGYCVIAGNPARIIRQLNKEECDAFAESK</sequence>
<organism evidence="1 2">
    <name type="scientific">Nemorincola caseinilytica</name>
    <dbReference type="NCBI Taxonomy" id="2054315"/>
    <lineage>
        <taxon>Bacteria</taxon>
        <taxon>Pseudomonadati</taxon>
        <taxon>Bacteroidota</taxon>
        <taxon>Chitinophagia</taxon>
        <taxon>Chitinophagales</taxon>
        <taxon>Chitinophagaceae</taxon>
        <taxon>Nemorincola</taxon>
    </lineage>
</organism>
<dbReference type="Proteomes" id="UP001500067">
    <property type="component" value="Unassembled WGS sequence"/>
</dbReference>
<keyword evidence="2" id="KW-1185">Reference proteome</keyword>
<dbReference type="Gene3D" id="2.160.10.10">
    <property type="entry name" value="Hexapeptide repeat proteins"/>
    <property type="match status" value="1"/>
</dbReference>
<dbReference type="RefSeq" id="WP_345077877.1">
    <property type="nucleotide sequence ID" value="NZ_BAABFA010000004.1"/>
</dbReference>
<proteinExistence type="predicted"/>
<dbReference type="EMBL" id="BAABFA010000004">
    <property type="protein sequence ID" value="GAA4460878.1"/>
    <property type="molecule type" value="Genomic_DNA"/>
</dbReference>
<dbReference type="Pfam" id="PF00132">
    <property type="entry name" value="Hexapep"/>
    <property type="match status" value="1"/>
</dbReference>
<dbReference type="InterPro" id="IPR001451">
    <property type="entry name" value="Hexapep"/>
</dbReference>
<name>A0ABP8N3X4_9BACT</name>
<reference evidence="2" key="1">
    <citation type="journal article" date="2019" name="Int. J. Syst. Evol. Microbiol.">
        <title>The Global Catalogue of Microorganisms (GCM) 10K type strain sequencing project: providing services to taxonomists for standard genome sequencing and annotation.</title>
        <authorList>
            <consortium name="The Broad Institute Genomics Platform"/>
            <consortium name="The Broad Institute Genome Sequencing Center for Infectious Disease"/>
            <person name="Wu L."/>
            <person name="Ma J."/>
        </authorList>
    </citation>
    <scope>NUCLEOTIDE SEQUENCE [LARGE SCALE GENOMIC DNA]</scope>
    <source>
        <strain evidence="2">JCM 32105</strain>
    </source>
</reference>
<dbReference type="CDD" id="cd04647">
    <property type="entry name" value="LbH_MAT_like"/>
    <property type="match status" value="1"/>
</dbReference>
<dbReference type="InterPro" id="IPR011004">
    <property type="entry name" value="Trimer_LpxA-like_sf"/>
</dbReference>
<dbReference type="InterPro" id="IPR051159">
    <property type="entry name" value="Hexapeptide_acetyltransf"/>
</dbReference>
<evidence type="ECO:0000313" key="1">
    <source>
        <dbReference type="EMBL" id="GAA4460878.1"/>
    </source>
</evidence>
<protein>
    <recommendedName>
        <fullName evidence="3">Acyltransferase</fullName>
    </recommendedName>
</protein>
<gene>
    <name evidence="1" type="ORF">GCM10023093_04480</name>
</gene>
<comment type="caution">
    <text evidence="1">The sequence shown here is derived from an EMBL/GenBank/DDBJ whole genome shotgun (WGS) entry which is preliminary data.</text>
</comment>
<dbReference type="SUPFAM" id="SSF51161">
    <property type="entry name" value="Trimeric LpxA-like enzymes"/>
    <property type="match status" value="1"/>
</dbReference>
<dbReference type="PANTHER" id="PTHR23416">
    <property type="entry name" value="SIALIC ACID SYNTHASE-RELATED"/>
    <property type="match status" value="1"/>
</dbReference>
<evidence type="ECO:0008006" key="3">
    <source>
        <dbReference type="Google" id="ProtNLM"/>
    </source>
</evidence>
<evidence type="ECO:0000313" key="2">
    <source>
        <dbReference type="Proteomes" id="UP001500067"/>
    </source>
</evidence>